<evidence type="ECO:0000313" key="6">
    <source>
        <dbReference type="Proteomes" id="UP001152797"/>
    </source>
</evidence>
<accession>A0A9P1CZJ3</accession>
<organism evidence="4">
    <name type="scientific">Cladocopium goreaui</name>
    <dbReference type="NCBI Taxonomy" id="2562237"/>
    <lineage>
        <taxon>Eukaryota</taxon>
        <taxon>Sar</taxon>
        <taxon>Alveolata</taxon>
        <taxon>Dinophyceae</taxon>
        <taxon>Suessiales</taxon>
        <taxon>Symbiodiniaceae</taxon>
        <taxon>Cladocopium</taxon>
    </lineage>
</organism>
<keyword evidence="2" id="KW-1133">Transmembrane helix</keyword>
<dbReference type="OrthoDB" id="10452967at2759"/>
<protein>
    <submittedName>
        <fullName evidence="4">Uncharacterized protein</fullName>
    </submittedName>
</protein>
<evidence type="ECO:0000256" key="2">
    <source>
        <dbReference type="SAM" id="Phobius"/>
    </source>
</evidence>
<evidence type="ECO:0000313" key="4">
    <source>
        <dbReference type="EMBL" id="CAI3999758.1"/>
    </source>
</evidence>
<evidence type="ECO:0000313" key="5">
    <source>
        <dbReference type="EMBL" id="CAL4787070.1"/>
    </source>
</evidence>
<evidence type="ECO:0000256" key="1">
    <source>
        <dbReference type="SAM" id="MobiDB-lite"/>
    </source>
</evidence>
<dbReference type="EMBL" id="CAMXCT010002673">
    <property type="protein sequence ID" value="CAI3999758.1"/>
    <property type="molecule type" value="Genomic_DNA"/>
</dbReference>
<name>A0A9P1CZJ3_9DINO</name>
<gene>
    <name evidence="4" type="ORF">C1SCF055_LOCUS25932</name>
</gene>
<feature type="region of interest" description="Disordered" evidence="1">
    <location>
        <begin position="108"/>
        <end position="132"/>
    </location>
</feature>
<feature type="transmembrane region" description="Helical" evidence="2">
    <location>
        <begin position="79"/>
        <end position="100"/>
    </location>
</feature>
<feature type="chain" id="PRO_5043270907" evidence="3">
    <location>
        <begin position="21"/>
        <end position="322"/>
    </location>
</feature>
<reference evidence="4" key="1">
    <citation type="submission" date="2022-10" db="EMBL/GenBank/DDBJ databases">
        <authorList>
            <person name="Chen Y."/>
            <person name="Dougan E. K."/>
            <person name="Chan C."/>
            <person name="Rhodes N."/>
            <person name="Thang M."/>
        </authorList>
    </citation>
    <scope>NUCLEOTIDE SEQUENCE</scope>
</reference>
<feature type="compositionally biased region" description="Basic and acidic residues" evidence="1">
    <location>
        <begin position="111"/>
        <end position="122"/>
    </location>
</feature>
<keyword evidence="2" id="KW-0812">Transmembrane</keyword>
<dbReference type="AlphaFoldDB" id="A0A9P1CZJ3"/>
<feature type="transmembrane region" description="Helical" evidence="2">
    <location>
        <begin position="292"/>
        <end position="312"/>
    </location>
</feature>
<proteinExistence type="predicted"/>
<feature type="signal peptide" evidence="3">
    <location>
        <begin position="1"/>
        <end position="20"/>
    </location>
</feature>
<evidence type="ECO:0000256" key="3">
    <source>
        <dbReference type="SAM" id="SignalP"/>
    </source>
</evidence>
<sequence length="322" mass="34641">MARIHMIIATLLARSITSLAAELDVARSMASPRTCGASAQGRSLLQQNASTLTENRGEKADERYALSLLVVRELRAEDWTTVVLPLIAVVVLVVSFYIFLTPPKVPIAPRPSERPRDSRASEGRPSAVPGGAPRPLSMVLCSDLLVQDGLECTLVLPRLAALSTNAQVNVSDTKGGAVFRIKFSLIPDRDGTRLVMSNQSGDMTFATASDSRTVKAGAAQQRSLSIMNPKDPSRQYLLEDKSGGDFQVSNTSGQFIRFISIPGGFNAIDDQDQLLAFLDPPVRNNPGQVARIGPLVDVGLIVMCFLGIGVLTNDKEKQLGKK</sequence>
<keyword evidence="6" id="KW-1185">Reference proteome</keyword>
<dbReference type="EMBL" id="CAMXCT030002673">
    <property type="protein sequence ID" value="CAL4787070.1"/>
    <property type="molecule type" value="Genomic_DNA"/>
</dbReference>
<keyword evidence="3" id="KW-0732">Signal</keyword>
<keyword evidence="2" id="KW-0472">Membrane</keyword>
<dbReference type="Proteomes" id="UP001152797">
    <property type="component" value="Unassembled WGS sequence"/>
</dbReference>
<comment type="caution">
    <text evidence="4">The sequence shown here is derived from an EMBL/GenBank/DDBJ whole genome shotgun (WGS) entry which is preliminary data.</text>
</comment>
<dbReference type="EMBL" id="CAMXCT020002673">
    <property type="protein sequence ID" value="CAL1153133.1"/>
    <property type="molecule type" value="Genomic_DNA"/>
</dbReference>
<reference evidence="5 6" key="2">
    <citation type="submission" date="2024-05" db="EMBL/GenBank/DDBJ databases">
        <authorList>
            <person name="Chen Y."/>
            <person name="Shah S."/>
            <person name="Dougan E. K."/>
            <person name="Thang M."/>
            <person name="Chan C."/>
        </authorList>
    </citation>
    <scope>NUCLEOTIDE SEQUENCE [LARGE SCALE GENOMIC DNA]</scope>
</reference>